<comment type="similarity">
    <text evidence="1">Belongs to the 'phage' integrase family.</text>
</comment>
<evidence type="ECO:0000256" key="4">
    <source>
        <dbReference type="ARBA" id="ARBA00023172"/>
    </source>
</evidence>
<dbReference type="EMBL" id="CXOJ01000005">
    <property type="protein sequence ID" value="CTP83369.1"/>
    <property type="molecule type" value="Genomic_DNA"/>
</dbReference>
<dbReference type="InterPro" id="IPR011010">
    <property type="entry name" value="DNA_brk_join_enz"/>
</dbReference>
<feature type="compositionally biased region" description="Basic residues" evidence="6">
    <location>
        <begin position="371"/>
        <end position="387"/>
    </location>
</feature>
<dbReference type="PANTHER" id="PTHR30349">
    <property type="entry name" value="PHAGE INTEGRASE-RELATED"/>
    <property type="match status" value="1"/>
</dbReference>
<evidence type="ECO:0008006" key="11">
    <source>
        <dbReference type="Google" id="ProtNLM"/>
    </source>
</evidence>
<sequence>MTAFAKLTRAGMRGLQPGQSLSEHGITYTRTSSGDGRWSVNVMVNRQRHHQVVGLESEGYTRTQAEDVVSALKAAKRSAAHGVAGSRQARALSISQAADDYLAYLAKHDGRDLVAKKMRFEQHLVPHLGQKQAARLSDDDWMAYVAKRKAEGASPATINRERSALLHMLNTMRRRKLLAAVPLLARQAEPEGKLVYLTPAESQRLLKAAANDQSDLAHRFVMVTLYTGLRHSAALNLRAADVDVERRILWIRHDKAGRREQAMPQVLADYLGEVIADMEPEDFLFASPRAKSGRVYQMNAIFARCVERAGISKHVTPHTMRHTAATNAAHAGLDAATIQMMGGWKTRAMAERYTHAASMRDAMDALQSRLTSRRVTPKLQRRSRKSA</sequence>
<keyword evidence="3 5" id="KW-0238">DNA-binding</keyword>
<keyword evidence="2" id="KW-0229">DNA integration</keyword>
<evidence type="ECO:0000256" key="5">
    <source>
        <dbReference type="PROSITE-ProRule" id="PRU01248"/>
    </source>
</evidence>
<evidence type="ECO:0000259" key="7">
    <source>
        <dbReference type="PROSITE" id="PS51898"/>
    </source>
</evidence>
<organism evidence="9 10">
    <name type="scientific">Xanthomonas graminis pv. phlei</name>
    <dbReference type="NCBI Taxonomy" id="487906"/>
    <lineage>
        <taxon>Bacteria</taxon>
        <taxon>Pseudomonadati</taxon>
        <taxon>Pseudomonadota</taxon>
        <taxon>Gammaproteobacteria</taxon>
        <taxon>Lysobacterales</taxon>
        <taxon>Lysobacteraceae</taxon>
        <taxon>Xanthomonas</taxon>
        <taxon>Xanthomonas translucens group</taxon>
        <taxon>Xanthomonas graminis</taxon>
    </lineage>
</organism>
<dbReference type="Gene3D" id="1.10.150.130">
    <property type="match status" value="1"/>
</dbReference>
<evidence type="ECO:0000256" key="2">
    <source>
        <dbReference type="ARBA" id="ARBA00022908"/>
    </source>
</evidence>
<dbReference type="PROSITE" id="PS51898">
    <property type="entry name" value="TYR_RECOMBINASE"/>
    <property type="match status" value="1"/>
</dbReference>
<dbReference type="GO" id="GO:0015074">
    <property type="term" value="P:DNA integration"/>
    <property type="evidence" value="ECO:0007669"/>
    <property type="project" value="UniProtKB-KW"/>
</dbReference>
<dbReference type="GO" id="GO:0003677">
    <property type="term" value="F:DNA binding"/>
    <property type="evidence" value="ECO:0007669"/>
    <property type="project" value="UniProtKB-UniRule"/>
</dbReference>
<dbReference type="AlphaFoldDB" id="A0A0K2ZGL8"/>
<evidence type="ECO:0000256" key="3">
    <source>
        <dbReference type="ARBA" id="ARBA00023125"/>
    </source>
</evidence>
<dbReference type="PANTHER" id="PTHR30349:SF41">
    <property type="entry name" value="INTEGRASE_RECOMBINASE PROTEIN MJ0367-RELATED"/>
    <property type="match status" value="1"/>
</dbReference>
<dbReference type="InterPro" id="IPR050090">
    <property type="entry name" value="Tyrosine_recombinase_XerCD"/>
</dbReference>
<dbReference type="PROSITE" id="PS51900">
    <property type="entry name" value="CB"/>
    <property type="match status" value="1"/>
</dbReference>
<dbReference type="InterPro" id="IPR013762">
    <property type="entry name" value="Integrase-like_cat_sf"/>
</dbReference>
<dbReference type="SUPFAM" id="SSF56349">
    <property type="entry name" value="DNA breaking-rejoining enzymes"/>
    <property type="match status" value="1"/>
</dbReference>
<evidence type="ECO:0000313" key="10">
    <source>
        <dbReference type="Proteomes" id="UP000045978"/>
    </source>
</evidence>
<protein>
    <recommendedName>
        <fullName evidence="11">Site-specific recombinase XerD</fullName>
    </recommendedName>
</protein>
<accession>A0A0K2ZGL8</accession>
<evidence type="ECO:0000256" key="6">
    <source>
        <dbReference type="SAM" id="MobiDB-lite"/>
    </source>
</evidence>
<feature type="region of interest" description="Disordered" evidence="6">
    <location>
        <begin position="367"/>
        <end position="387"/>
    </location>
</feature>
<evidence type="ECO:0000259" key="8">
    <source>
        <dbReference type="PROSITE" id="PS51900"/>
    </source>
</evidence>
<reference evidence="9 10" key="1">
    <citation type="submission" date="2015-07" db="EMBL/GenBank/DDBJ databases">
        <authorList>
            <person name="Noorani M."/>
        </authorList>
    </citation>
    <scope>NUCLEOTIDE SEQUENCE [LARGE SCALE GENOMIC DNA]</scope>
    <source>
        <strain evidence="9">LMG730</strain>
    </source>
</reference>
<feature type="domain" description="Core-binding (CB)" evidence="8">
    <location>
        <begin position="92"/>
        <end position="173"/>
    </location>
</feature>
<dbReference type="RefSeq" id="WP_053837020.1">
    <property type="nucleotide sequence ID" value="NZ_CP076251.1"/>
</dbReference>
<dbReference type="InterPro" id="IPR044068">
    <property type="entry name" value="CB"/>
</dbReference>
<evidence type="ECO:0000313" key="9">
    <source>
        <dbReference type="EMBL" id="CTP83369.1"/>
    </source>
</evidence>
<evidence type="ECO:0000256" key="1">
    <source>
        <dbReference type="ARBA" id="ARBA00008857"/>
    </source>
</evidence>
<dbReference type="Gene3D" id="1.10.443.10">
    <property type="entry name" value="Intergrase catalytic core"/>
    <property type="match status" value="1"/>
</dbReference>
<dbReference type="Proteomes" id="UP000045978">
    <property type="component" value="Unassembled WGS sequence"/>
</dbReference>
<name>A0A0K2ZGL8_9XANT</name>
<dbReference type="Pfam" id="PF00589">
    <property type="entry name" value="Phage_integrase"/>
    <property type="match status" value="1"/>
</dbReference>
<feature type="domain" description="Tyr recombinase" evidence="7">
    <location>
        <begin position="192"/>
        <end position="367"/>
    </location>
</feature>
<gene>
    <name evidence="9" type="ORF">XTPLMG730_0432</name>
</gene>
<keyword evidence="4" id="KW-0233">DNA recombination</keyword>
<proteinExistence type="inferred from homology"/>
<dbReference type="InterPro" id="IPR010998">
    <property type="entry name" value="Integrase_recombinase_N"/>
</dbReference>
<dbReference type="InterPro" id="IPR002104">
    <property type="entry name" value="Integrase_catalytic"/>
</dbReference>
<dbReference type="GO" id="GO:0006310">
    <property type="term" value="P:DNA recombination"/>
    <property type="evidence" value="ECO:0007669"/>
    <property type="project" value="UniProtKB-KW"/>
</dbReference>